<dbReference type="Pfam" id="PF04117">
    <property type="entry name" value="Mpv17_PMP22"/>
    <property type="match status" value="1"/>
</dbReference>
<evidence type="ECO:0000256" key="3">
    <source>
        <dbReference type="ARBA" id="ARBA00022692"/>
    </source>
</evidence>
<evidence type="ECO:0000313" key="7">
    <source>
        <dbReference type="EMBL" id="CDW78987.1"/>
    </source>
</evidence>
<dbReference type="PANTHER" id="PTHR11266">
    <property type="entry name" value="PEROXISOMAL MEMBRANE PROTEIN 2, PXMP2 MPV17"/>
    <property type="match status" value="1"/>
</dbReference>
<proteinExistence type="inferred from homology"/>
<evidence type="ECO:0000256" key="4">
    <source>
        <dbReference type="ARBA" id="ARBA00022989"/>
    </source>
</evidence>
<keyword evidence="3 6" id="KW-0812">Transmembrane</keyword>
<dbReference type="GO" id="GO:0005737">
    <property type="term" value="C:cytoplasm"/>
    <property type="evidence" value="ECO:0007669"/>
    <property type="project" value="TreeGrafter"/>
</dbReference>
<organism evidence="7 8">
    <name type="scientific">Stylonychia lemnae</name>
    <name type="common">Ciliate</name>
    <dbReference type="NCBI Taxonomy" id="5949"/>
    <lineage>
        <taxon>Eukaryota</taxon>
        <taxon>Sar</taxon>
        <taxon>Alveolata</taxon>
        <taxon>Ciliophora</taxon>
        <taxon>Intramacronucleata</taxon>
        <taxon>Spirotrichea</taxon>
        <taxon>Stichotrichia</taxon>
        <taxon>Sporadotrichida</taxon>
        <taxon>Oxytrichidae</taxon>
        <taxon>Stylonychinae</taxon>
        <taxon>Stylonychia</taxon>
    </lineage>
</organism>
<feature type="transmembrane region" description="Helical" evidence="6">
    <location>
        <begin position="53"/>
        <end position="71"/>
    </location>
</feature>
<accession>A0A078ABM7</accession>
<dbReference type="EMBL" id="CCKQ01007595">
    <property type="protein sequence ID" value="CDW78987.1"/>
    <property type="molecule type" value="Genomic_DNA"/>
</dbReference>
<evidence type="ECO:0000256" key="1">
    <source>
        <dbReference type="ARBA" id="ARBA00004141"/>
    </source>
</evidence>
<keyword evidence="5 6" id="KW-0472">Membrane</keyword>
<comment type="similarity">
    <text evidence="2 6">Belongs to the peroxisomal membrane protein PXMP2/4 family.</text>
</comment>
<evidence type="ECO:0000313" key="8">
    <source>
        <dbReference type="Proteomes" id="UP000039865"/>
    </source>
</evidence>
<keyword evidence="4 6" id="KW-1133">Transmembrane helix</keyword>
<comment type="subcellular location">
    <subcellularLocation>
        <location evidence="1">Membrane</location>
        <topology evidence="1">Multi-pass membrane protein</topology>
    </subcellularLocation>
</comment>
<keyword evidence="8" id="KW-1185">Reference proteome</keyword>
<dbReference type="GO" id="GO:0016020">
    <property type="term" value="C:membrane"/>
    <property type="evidence" value="ECO:0007669"/>
    <property type="project" value="UniProtKB-SubCell"/>
</dbReference>
<dbReference type="AlphaFoldDB" id="A0A078ABM7"/>
<dbReference type="OrthoDB" id="310747at2759"/>
<protein>
    <submittedName>
        <fullName evidence="7">Sym1p</fullName>
    </submittedName>
</protein>
<feature type="transmembrane region" description="Helical" evidence="6">
    <location>
        <begin position="154"/>
        <end position="174"/>
    </location>
</feature>
<feature type="transmembrane region" description="Helical" evidence="6">
    <location>
        <begin position="91"/>
        <end position="110"/>
    </location>
</feature>
<reference evidence="7 8" key="1">
    <citation type="submission" date="2014-06" db="EMBL/GenBank/DDBJ databases">
        <authorList>
            <person name="Swart Estienne"/>
        </authorList>
    </citation>
    <scope>NUCLEOTIDE SEQUENCE [LARGE SCALE GENOMIC DNA]</scope>
    <source>
        <strain evidence="7 8">130c</strain>
    </source>
</reference>
<dbReference type="Proteomes" id="UP000039865">
    <property type="component" value="Unassembled WGS sequence"/>
</dbReference>
<gene>
    <name evidence="7" type="primary">Contig10705.g11458</name>
    <name evidence="7" type="ORF">STYLEM_7972</name>
</gene>
<dbReference type="InterPro" id="IPR007248">
    <property type="entry name" value="Mpv17_PMP22"/>
</dbReference>
<dbReference type="InParanoid" id="A0A078ABM7"/>
<dbReference type="OMA" id="WYQSKLA"/>
<evidence type="ECO:0000256" key="6">
    <source>
        <dbReference type="RuleBase" id="RU363053"/>
    </source>
</evidence>
<evidence type="ECO:0000256" key="5">
    <source>
        <dbReference type="ARBA" id="ARBA00023136"/>
    </source>
</evidence>
<name>A0A078ABM7_STYLE</name>
<sequence>MKAIQRYTYYLQNYPLSTRMISAGVTASVGDFLCQALFIKYQLQEEFCFQRTWKFFIIGSLNFAPALHIWFSKILPRIVPQTDSIGILKRVVAHALLFMPFMNVTFFPFANFLDGKSFEQSIADMKQKCIPALLFSWKLWPLVQLINFTFVPPMYHVLFTNFIQIFFNGYLSYLHNSYNKIHHIKNDRHEIESLNENLENLNLR</sequence>
<evidence type="ECO:0000256" key="2">
    <source>
        <dbReference type="ARBA" id="ARBA00006824"/>
    </source>
</evidence>
<feature type="transmembrane region" description="Helical" evidence="6">
    <location>
        <begin position="20"/>
        <end position="41"/>
    </location>
</feature>